<comment type="caution">
    <text evidence="7">The sequence shown here is derived from an EMBL/GenBank/DDBJ whole genome shotgun (WGS) entry which is preliminary data.</text>
</comment>
<organism evidence="7 8">
    <name type="scientific">Butyricicoccus pullicaecorum</name>
    <dbReference type="NCBI Taxonomy" id="501571"/>
    <lineage>
        <taxon>Bacteria</taxon>
        <taxon>Bacillati</taxon>
        <taxon>Bacillota</taxon>
        <taxon>Clostridia</taxon>
        <taxon>Eubacteriales</taxon>
        <taxon>Butyricicoccaceae</taxon>
        <taxon>Butyricicoccus</taxon>
    </lineage>
</organism>
<dbReference type="InterPro" id="IPR023050">
    <property type="entry name" value="PyrR"/>
</dbReference>
<dbReference type="EMBL" id="NFKK01000001">
    <property type="protein sequence ID" value="OUP54522.1"/>
    <property type="molecule type" value="Genomic_DNA"/>
</dbReference>
<keyword evidence="5 7" id="KW-0808">Transferase</keyword>
<dbReference type="HAMAP" id="MF_01219">
    <property type="entry name" value="PyrR"/>
    <property type="match status" value="1"/>
</dbReference>
<dbReference type="InterPro" id="IPR000836">
    <property type="entry name" value="PRTase_dom"/>
</dbReference>
<comment type="similarity">
    <text evidence="1 5">Belongs to the purine/pyrimidine phosphoribosyltransferase family. PyrR subfamily.</text>
</comment>
<evidence type="ECO:0000313" key="8">
    <source>
        <dbReference type="Proteomes" id="UP000195897"/>
    </source>
</evidence>
<dbReference type="EC" id="2.4.2.9" evidence="5"/>
<dbReference type="Proteomes" id="UP000195897">
    <property type="component" value="Unassembled WGS sequence"/>
</dbReference>
<keyword evidence="2 5" id="KW-0806">Transcription termination</keyword>
<dbReference type="PANTHER" id="PTHR11608:SF0">
    <property type="entry name" value="BIFUNCTIONAL PROTEIN PYRR"/>
    <property type="match status" value="1"/>
</dbReference>
<dbReference type="NCBIfam" id="NF003549">
    <property type="entry name" value="PRK05205.1-5"/>
    <property type="match status" value="1"/>
</dbReference>
<dbReference type="RefSeq" id="WP_016148183.1">
    <property type="nucleotide sequence ID" value="NZ_CABKSA010000002.1"/>
</dbReference>
<comment type="function">
    <text evidence="5">Regulates transcriptional attenuation of the pyrimidine nucleotide (pyr) operon by binding in a uridine-dependent manner to specific sites on pyr mRNA. This disrupts an antiterminator hairpin in the RNA and favors formation of a downstream transcription terminator, leading to a reduced expression of downstream genes.</text>
</comment>
<keyword evidence="3 5" id="KW-0805">Transcription regulation</keyword>
<comment type="subunit">
    <text evidence="5">Homodimer and homohexamer; in equilibrium.</text>
</comment>
<evidence type="ECO:0000259" key="6">
    <source>
        <dbReference type="Pfam" id="PF00156"/>
    </source>
</evidence>
<dbReference type="Pfam" id="PF00156">
    <property type="entry name" value="Pribosyltran"/>
    <property type="match status" value="1"/>
</dbReference>
<evidence type="ECO:0000256" key="4">
    <source>
        <dbReference type="ARBA" id="ARBA00023163"/>
    </source>
</evidence>
<evidence type="ECO:0000256" key="5">
    <source>
        <dbReference type="HAMAP-Rule" id="MF_01219"/>
    </source>
</evidence>
<evidence type="ECO:0000313" key="7">
    <source>
        <dbReference type="EMBL" id="OUP54522.1"/>
    </source>
</evidence>
<dbReference type="GO" id="GO:0004845">
    <property type="term" value="F:uracil phosphoribosyltransferase activity"/>
    <property type="evidence" value="ECO:0007669"/>
    <property type="project" value="UniProtKB-UniRule"/>
</dbReference>
<sequence length="184" mass="19980">MPVLQQTAEIMDEAAVRRALTRIAFEIIEKNHGSRSLLLAGIQTRGVPLAERIADKLGEVEGFRPPVLPLDIGPFRDDLPHTAPPVLPDIPGLAGCTVVIVDDVLYTGRSVRAAIEAVSHMGRAARIQLAVLIDRGHRELPIRPDYVGKNLPTSQNERVCVSLRETDGEDRVTIVKQSGTAASE</sequence>
<dbReference type="GO" id="GO:0006353">
    <property type="term" value="P:DNA-templated transcription termination"/>
    <property type="evidence" value="ECO:0007669"/>
    <property type="project" value="UniProtKB-UniRule"/>
</dbReference>
<feature type="short sequence motif" description="PRPP-binding" evidence="5">
    <location>
        <begin position="98"/>
        <end position="110"/>
    </location>
</feature>
<evidence type="ECO:0000256" key="2">
    <source>
        <dbReference type="ARBA" id="ARBA00022472"/>
    </source>
</evidence>
<dbReference type="PANTHER" id="PTHR11608">
    <property type="entry name" value="BIFUNCTIONAL PROTEIN PYRR"/>
    <property type="match status" value="1"/>
</dbReference>
<keyword evidence="5 7" id="KW-0328">Glycosyltransferase</keyword>
<feature type="domain" description="Phosphoribosyltransferase" evidence="6">
    <location>
        <begin position="8"/>
        <end position="152"/>
    </location>
</feature>
<keyword evidence="5" id="KW-0694">RNA-binding</keyword>
<protein>
    <recommendedName>
        <fullName evidence="5">Bifunctional protein PyrR</fullName>
    </recommendedName>
    <domain>
        <recommendedName>
            <fullName evidence="5">Pyrimidine operon regulatory protein</fullName>
        </recommendedName>
    </domain>
    <domain>
        <recommendedName>
            <fullName evidence="5">Uracil phosphoribosyltransferase</fullName>
            <shortName evidence="5">UPRTase</shortName>
            <ecNumber evidence="5">2.4.2.9</ecNumber>
        </recommendedName>
    </domain>
</protein>
<evidence type="ECO:0000256" key="1">
    <source>
        <dbReference type="ARBA" id="ARBA00005565"/>
    </source>
</evidence>
<dbReference type="Gene3D" id="3.40.50.2020">
    <property type="match status" value="1"/>
</dbReference>
<dbReference type="AlphaFoldDB" id="A0A1Y4LK60"/>
<dbReference type="InterPro" id="IPR050137">
    <property type="entry name" value="PyrR_bifunctional"/>
</dbReference>
<dbReference type="SUPFAM" id="SSF53271">
    <property type="entry name" value="PRTase-like"/>
    <property type="match status" value="1"/>
</dbReference>
<reference evidence="8" key="1">
    <citation type="submission" date="2017-04" db="EMBL/GenBank/DDBJ databases">
        <title>Function of individual gut microbiota members based on whole genome sequencing of pure cultures obtained from chicken caecum.</title>
        <authorList>
            <person name="Medvecky M."/>
            <person name="Cejkova D."/>
            <person name="Polansky O."/>
            <person name="Karasova D."/>
            <person name="Kubasova T."/>
            <person name="Cizek A."/>
            <person name="Rychlik I."/>
        </authorList>
    </citation>
    <scope>NUCLEOTIDE SEQUENCE [LARGE SCALE GENOMIC DNA]</scope>
    <source>
        <strain evidence="8">An180</strain>
    </source>
</reference>
<evidence type="ECO:0000256" key="3">
    <source>
        <dbReference type="ARBA" id="ARBA00023015"/>
    </source>
</evidence>
<dbReference type="InterPro" id="IPR029057">
    <property type="entry name" value="PRTase-like"/>
</dbReference>
<name>A0A1Y4LK60_9FIRM</name>
<comment type="catalytic activity">
    <reaction evidence="5">
        <text>UMP + diphosphate = 5-phospho-alpha-D-ribose 1-diphosphate + uracil</text>
        <dbReference type="Rhea" id="RHEA:13017"/>
        <dbReference type="ChEBI" id="CHEBI:17568"/>
        <dbReference type="ChEBI" id="CHEBI:33019"/>
        <dbReference type="ChEBI" id="CHEBI:57865"/>
        <dbReference type="ChEBI" id="CHEBI:58017"/>
        <dbReference type="EC" id="2.4.2.9"/>
    </reaction>
</comment>
<gene>
    <name evidence="5" type="primary">pyrR</name>
    <name evidence="7" type="ORF">B5F17_01070</name>
</gene>
<accession>A0A1Y4LK60</accession>
<keyword evidence="4 5" id="KW-0804">Transcription</keyword>
<dbReference type="GO" id="GO:0003723">
    <property type="term" value="F:RNA binding"/>
    <property type="evidence" value="ECO:0007669"/>
    <property type="project" value="UniProtKB-UniRule"/>
</dbReference>
<dbReference type="CDD" id="cd06223">
    <property type="entry name" value="PRTases_typeI"/>
    <property type="match status" value="1"/>
</dbReference>
<dbReference type="FunFam" id="3.40.50.2020:FF:000020">
    <property type="entry name" value="Bifunctional protein PyrR"/>
    <property type="match status" value="1"/>
</dbReference>
<proteinExistence type="inferred from homology"/>
<comment type="function">
    <text evidence="5">Also displays a weak uracil phosphoribosyltransferase activity which is not physiologically significant.</text>
</comment>